<dbReference type="EMBL" id="WBVX01000052">
    <property type="protein sequence ID" value="KAB2675937.1"/>
    <property type="molecule type" value="Genomic_DNA"/>
</dbReference>
<reference evidence="3 4" key="1">
    <citation type="submission" date="2019-09" db="EMBL/GenBank/DDBJ databases">
        <title>Taxonomic organization of the family Brucellaceae based on a phylogenomic approach.</title>
        <authorList>
            <person name="Leclercq S."/>
            <person name="Cloeckaert A."/>
            <person name="Zygmunt M.S."/>
        </authorList>
    </citation>
    <scope>NUCLEOTIDE SEQUENCE [LARGE SCALE GENOMIC DNA]</scope>
    <source>
        <strain evidence="3 4">WS1830</strain>
    </source>
</reference>
<evidence type="ECO:0000313" key="3">
    <source>
        <dbReference type="EMBL" id="KAB2675937.1"/>
    </source>
</evidence>
<gene>
    <name evidence="3" type="ORF">F9L08_27290</name>
</gene>
<comment type="caution">
    <text evidence="3">The sequence shown here is derived from an EMBL/GenBank/DDBJ whole genome shotgun (WGS) entry which is preliminary data.</text>
</comment>
<protein>
    <submittedName>
        <fullName evidence="3">Uncharacterized protein</fullName>
    </submittedName>
</protein>
<keyword evidence="2" id="KW-1133">Transmembrane helix</keyword>
<name>A0A6L3Y3G4_9HYPH</name>
<sequence length="106" mass="11374">MVGLFLKPDDPERAAIIPLGVTLLMVAALFQFADSGQVMAMGLLRGIQDTKQPMVIAAVSYWLVGLPCGYGLGFLLGWEGVGIWLGLVMGLTTAALALHVRFWRAV</sequence>
<keyword evidence="2" id="KW-0472">Membrane</keyword>
<organism evidence="3 4">
    <name type="scientific">Brucella tritici</name>
    <dbReference type="NCBI Taxonomy" id="94626"/>
    <lineage>
        <taxon>Bacteria</taxon>
        <taxon>Pseudomonadati</taxon>
        <taxon>Pseudomonadota</taxon>
        <taxon>Alphaproteobacteria</taxon>
        <taxon>Hyphomicrobiales</taxon>
        <taxon>Brucellaceae</taxon>
        <taxon>Brucella/Ochrobactrum group</taxon>
        <taxon>Brucella</taxon>
    </lineage>
</organism>
<dbReference type="GO" id="GO:0005886">
    <property type="term" value="C:plasma membrane"/>
    <property type="evidence" value="ECO:0007669"/>
    <property type="project" value="TreeGrafter"/>
</dbReference>
<dbReference type="GO" id="GO:0042910">
    <property type="term" value="F:xenobiotic transmembrane transporter activity"/>
    <property type="evidence" value="ECO:0007669"/>
    <property type="project" value="InterPro"/>
</dbReference>
<keyword evidence="1" id="KW-0813">Transport</keyword>
<dbReference type="PANTHER" id="PTHR43298">
    <property type="entry name" value="MULTIDRUG RESISTANCE PROTEIN NORM-RELATED"/>
    <property type="match status" value="1"/>
</dbReference>
<dbReference type="PANTHER" id="PTHR43298:SF2">
    <property type="entry name" value="FMN_FAD EXPORTER YEEO-RELATED"/>
    <property type="match status" value="1"/>
</dbReference>
<proteinExistence type="predicted"/>
<evidence type="ECO:0000313" key="4">
    <source>
        <dbReference type="Proteomes" id="UP000481643"/>
    </source>
</evidence>
<dbReference type="InterPro" id="IPR002528">
    <property type="entry name" value="MATE_fam"/>
</dbReference>
<dbReference type="InterPro" id="IPR050222">
    <property type="entry name" value="MATE_MdtK"/>
</dbReference>
<accession>A0A6L3Y3G4</accession>
<evidence type="ECO:0000256" key="1">
    <source>
        <dbReference type="ARBA" id="ARBA00022448"/>
    </source>
</evidence>
<dbReference type="Pfam" id="PF01554">
    <property type="entry name" value="MatE"/>
    <property type="match status" value="1"/>
</dbReference>
<dbReference type="GO" id="GO:0015297">
    <property type="term" value="F:antiporter activity"/>
    <property type="evidence" value="ECO:0007669"/>
    <property type="project" value="InterPro"/>
</dbReference>
<feature type="transmembrane region" description="Helical" evidence="2">
    <location>
        <begin position="82"/>
        <end position="103"/>
    </location>
</feature>
<keyword evidence="2" id="KW-0812">Transmembrane</keyword>
<feature type="transmembrane region" description="Helical" evidence="2">
    <location>
        <begin position="15"/>
        <end position="33"/>
    </location>
</feature>
<evidence type="ECO:0000256" key="2">
    <source>
        <dbReference type="SAM" id="Phobius"/>
    </source>
</evidence>
<feature type="transmembrane region" description="Helical" evidence="2">
    <location>
        <begin position="54"/>
        <end position="76"/>
    </location>
</feature>
<dbReference type="AlphaFoldDB" id="A0A6L3Y3G4"/>
<dbReference type="Proteomes" id="UP000481643">
    <property type="component" value="Unassembled WGS sequence"/>
</dbReference>